<name>A0A8S9TYQ3_PHYIN</name>
<reference evidence="2" key="1">
    <citation type="submission" date="2020-03" db="EMBL/GenBank/DDBJ databases">
        <title>Hybrid Assembly of Korean Phytophthora infestans isolates.</title>
        <authorList>
            <person name="Prokchorchik M."/>
            <person name="Lee Y."/>
            <person name="Seo J."/>
            <person name="Cho J.-H."/>
            <person name="Park Y.-E."/>
            <person name="Jang D.-C."/>
            <person name="Im J.-S."/>
            <person name="Choi J.-G."/>
            <person name="Park H.-J."/>
            <person name="Lee G.-B."/>
            <person name="Lee Y.-G."/>
            <person name="Hong S.-Y."/>
            <person name="Cho K."/>
            <person name="Sohn K.H."/>
        </authorList>
    </citation>
    <scope>NUCLEOTIDE SEQUENCE</scope>
    <source>
        <strain evidence="2">KR_2_A2</strain>
    </source>
</reference>
<evidence type="ECO:0000313" key="2">
    <source>
        <dbReference type="EMBL" id="KAF4131969.1"/>
    </source>
</evidence>
<evidence type="ECO:0000313" key="3">
    <source>
        <dbReference type="Proteomes" id="UP000704712"/>
    </source>
</evidence>
<proteinExistence type="predicted"/>
<protein>
    <submittedName>
        <fullName evidence="2">Uncharacterized protein</fullName>
    </submittedName>
</protein>
<comment type="caution">
    <text evidence="2">The sequence shown here is derived from an EMBL/GenBank/DDBJ whole genome shotgun (WGS) entry which is preliminary data.</text>
</comment>
<evidence type="ECO:0000256" key="1">
    <source>
        <dbReference type="SAM" id="MobiDB-lite"/>
    </source>
</evidence>
<gene>
    <name evidence="2" type="ORF">GN958_ATG18839</name>
</gene>
<dbReference type="AlphaFoldDB" id="A0A8S9TYQ3"/>
<feature type="compositionally biased region" description="Basic and acidic residues" evidence="1">
    <location>
        <begin position="70"/>
        <end position="82"/>
    </location>
</feature>
<sequence length="92" mass="10461">MPTSSCPWWSATTTEETIEVTDVKPKETTEVRTTEIVEETVEETEQETTEVTEVRTTEIVEETVEETEVTEGKKPKSKESRNPKRKRNAGST</sequence>
<accession>A0A8S9TYQ3</accession>
<feature type="region of interest" description="Disordered" evidence="1">
    <location>
        <begin position="61"/>
        <end position="92"/>
    </location>
</feature>
<organism evidence="2 3">
    <name type="scientific">Phytophthora infestans</name>
    <name type="common">Potato late blight agent</name>
    <name type="synonym">Botrytis infestans</name>
    <dbReference type="NCBI Taxonomy" id="4787"/>
    <lineage>
        <taxon>Eukaryota</taxon>
        <taxon>Sar</taxon>
        <taxon>Stramenopiles</taxon>
        <taxon>Oomycota</taxon>
        <taxon>Peronosporomycetes</taxon>
        <taxon>Peronosporales</taxon>
        <taxon>Peronosporaceae</taxon>
        <taxon>Phytophthora</taxon>
    </lineage>
</organism>
<feature type="compositionally biased region" description="Basic residues" evidence="1">
    <location>
        <begin position="83"/>
        <end position="92"/>
    </location>
</feature>
<dbReference type="Proteomes" id="UP000704712">
    <property type="component" value="Unassembled WGS sequence"/>
</dbReference>
<dbReference type="EMBL" id="JAACNO010002646">
    <property type="protein sequence ID" value="KAF4131969.1"/>
    <property type="molecule type" value="Genomic_DNA"/>
</dbReference>